<evidence type="ECO:0000256" key="4">
    <source>
        <dbReference type="RuleBase" id="RU003345"/>
    </source>
</evidence>
<dbReference type="InterPro" id="IPR029510">
    <property type="entry name" value="Ald_DH_CS_GLU"/>
</dbReference>
<keyword evidence="7" id="KW-1185">Reference proteome</keyword>
<feature type="active site" evidence="3">
    <location>
        <position position="253"/>
    </location>
</feature>
<dbReference type="PANTHER" id="PTHR42804:SF1">
    <property type="entry name" value="ALDEHYDE DEHYDROGENASE-RELATED"/>
    <property type="match status" value="1"/>
</dbReference>
<dbReference type="Pfam" id="PF00171">
    <property type="entry name" value="Aldedh"/>
    <property type="match status" value="1"/>
</dbReference>
<dbReference type="CDD" id="cd07139">
    <property type="entry name" value="ALDH_AldA-Rv0768"/>
    <property type="match status" value="1"/>
</dbReference>
<evidence type="ECO:0000256" key="2">
    <source>
        <dbReference type="ARBA" id="ARBA00023002"/>
    </source>
</evidence>
<gene>
    <name evidence="6" type="ORF">ACFYTH_15265</name>
</gene>
<dbReference type="InterPro" id="IPR016162">
    <property type="entry name" value="Ald_DH_N"/>
</dbReference>
<evidence type="ECO:0000256" key="1">
    <source>
        <dbReference type="ARBA" id="ARBA00009986"/>
    </source>
</evidence>
<dbReference type="PANTHER" id="PTHR42804">
    <property type="entry name" value="ALDEHYDE DEHYDROGENASE"/>
    <property type="match status" value="1"/>
</dbReference>
<dbReference type="EMBL" id="JBIALX010000005">
    <property type="protein sequence ID" value="MFF0454721.1"/>
    <property type="molecule type" value="Genomic_DNA"/>
</dbReference>
<evidence type="ECO:0000313" key="6">
    <source>
        <dbReference type="EMBL" id="MFF0454721.1"/>
    </source>
</evidence>
<dbReference type="SUPFAM" id="SSF53720">
    <property type="entry name" value="ALDH-like"/>
    <property type="match status" value="1"/>
</dbReference>
<sequence length="488" mass="51727">MVYQGNYSKLFIGGRWAEPTATEQIAVISPYTEQTVAHVPNSAASDVDRAVAAARHAFDKGPWPRMSLAERIEVLTRVSAGLGERQEEIAQLITTEMGSPITLSRSTQSLGAKLLLDAFLELAPRYEWSSIRPSATGTGLVTREPIGVVAAVIPWNMPLQIAMLKLGPALLAGCTVVLKTAPEAPLNGYILGEILQEAGLPDGVVNILPADRGVSEHLVTHPGIDKVSFTGSTAAGRRVAELCGRDLRRITLELGGKSAAIVLDDADLDIAIAQIRKLSMRNNGQACSNKTRIVVARSREAELVERLVAMVESMPVGDPADAATEIGPVVSARQRAMIESYVEIGRNEGAKVAIGGGRPAGLDRGWFVEPTVFTGVQPDMRIAQEEIFGPVLSVLSFADEDEAVAIANNSMFGLNGSVFAADDEHALAVARRIRTGTVELNGNVVGFHSPIGGFKCSGIGREAGLEGFDGYVEPKSYGLSPALAKSLS</sequence>
<evidence type="ECO:0000256" key="3">
    <source>
        <dbReference type="PROSITE-ProRule" id="PRU10007"/>
    </source>
</evidence>
<evidence type="ECO:0000313" key="7">
    <source>
        <dbReference type="Proteomes" id="UP001601521"/>
    </source>
</evidence>
<name>A0ABW6NHT3_9NOCA</name>
<accession>A0ABW6NHT3</accession>
<reference evidence="6 7" key="1">
    <citation type="submission" date="2024-10" db="EMBL/GenBank/DDBJ databases">
        <title>The Natural Products Discovery Center: Release of the First 8490 Sequenced Strains for Exploring Actinobacteria Biosynthetic Diversity.</title>
        <authorList>
            <person name="Kalkreuter E."/>
            <person name="Kautsar S.A."/>
            <person name="Yang D."/>
            <person name="Bader C.D."/>
            <person name="Teijaro C.N."/>
            <person name="Fluegel L."/>
            <person name="Davis C.M."/>
            <person name="Simpson J.R."/>
            <person name="Lauterbach L."/>
            <person name="Steele A.D."/>
            <person name="Gui C."/>
            <person name="Meng S."/>
            <person name="Li G."/>
            <person name="Viehrig K."/>
            <person name="Ye F."/>
            <person name="Su P."/>
            <person name="Kiefer A.F."/>
            <person name="Nichols A."/>
            <person name="Cepeda A.J."/>
            <person name="Yan W."/>
            <person name="Fan B."/>
            <person name="Jiang Y."/>
            <person name="Adhikari A."/>
            <person name="Zheng C.-J."/>
            <person name="Schuster L."/>
            <person name="Cowan T.M."/>
            <person name="Smanski M.J."/>
            <person name="Chevrette M.G."/>
            <person name="De Carvalho L.P.S."/>
            <person name="Shen B."/>
        </authorList>
    </citation>
    <scope>NUCLEOTIDE SEQUENCE [LARGE SCALE GENOMIC DNA]</scope>
    <source>
        <strain evidence="6 7">NPDC004550</strain>
    </source>
</reference>
<dbReference type="InterPro" id="IPR016161">
    <property type="entry name" value="Ald_DH/histidinol_DH"/>
</dbReference>
<dbReference type="PROSITE" id="PS00687">
    <property type="entry name" value="ALDEHYDE_DEHYDR_GLU"/>
    <property type="match status" value="1"/>
</dbReference>
<comment type="caution">
    <text evidence="6">The sequence shown here is derived from an EMBL/GenBank/DDBJ whole genome shotgun (WGS) entry which is preliminary data.</text>
</comment>
<proteinExistence type="inferred from homology"/>
<dbReference type="Gene3D" id="3.40.605.10">
    <property type="entry name" value="Aldehyde Dehydrogenase, Chain A, domain 1"/>
    <property type="match status" value="1"/>
</dbReference>
<dbReference type="RefSeq" id="WP_387251586.1">
    <property type="nucleotide sequence ID" value="NZ_JBIALX010000005.1"/>
</dbReference>
<dbReference type="InterPro" id="IPR015590">
    <property type="entry name" value="Aldehyde_DH_dom"/>
</dbReference>
<keyword evidence="2 4" id="KW-0560">Oxidoreductase</keyword>
<feature type="domain" description="Aldehyde dehydrogenase" evidence="5">
    <location>
        <begin position="16"/>
        <end position="476"/>
    </location>
</feature>
<protein>
    <submittedName>
        <fullName evidence="6">Aldehyde dehydrogenase</fullName>
    </submittedName>
</protein>
<comment type="similarity">
    <text evidence="1 4">Belongs to the aldehyde dehydrogenase family.</text>
</comment>
<organism evidence="6 7">
    <name type="scientific">Nocardia africana</name>
    <dbReference type="NCBI Taxonomy" id="134964"/>
    <lineage>
        <taxon>Bacteria</taxon>
        <taxon>Bacillati</taxon>
        <taxon>Actinomycetota</taxon>
        <taxon>Actinomycetes</taxon>
        <taxon>Mycobacteriales</taxon>
        <taxon>Nocardiaceae</taxon>
        <taxon>Nocardia</taxon>
    </lineage>
</organism>
<evidence type="ECO:0000259" key="5">
    <source>
        <dbReference type="Pfam" id="PF00171"/>
    </source>
</evidence>
<dbReference type="InterPro" id="IPR016163">
    <property type="entry name" value="Ald_DH_C"/>
</dbReference>
<dbReference type="Gene3D" id="3.40.309.10">
    <property type="entry name" value="Aldehyde Dehydrogenase, Chain A, domain 2"/>
    <property type="match status" value="1"/>
</dbReference>
<dbReference type="Proteomes" id="UP001601521">
    <property type="component" value="Unassembled WGS sequence"/>
</dbReference>